<comment type="caution">
    <text evidence="2">The sequence shown here is derived from an EMBL/GenBank/DDBJ whole genome shotgun (WGS) entry which is preliminary data.</text>
</comment>
<evidence type="ECO:0000313" key="3">
    <source>
        <dbReference type="Proteomes" id="UP000224006"/>
    </source>
</evidence>
<name>A0A2A9MCA2_BESBE</name>
<dbReference type="KEGG" id="bbes:BESB_051500"/>
<dbReference type="VEuPathDB" id="ToxoDB:BESB_051500"/>
<feature type="region of interest" description="Disordered" evidence="1">
    <location>
        <begin position="1005"/>
        <end position="1077"/>
    </location>
</feature>
<feature type="compositionally biased region" description="Basic and acidic residues" evidence="1">
    <location>
        <begin position="1066"/>
        <end position="1077"/>
    </location>
</feature>
<gene>
    <name evidence="2" type="ORF">BESB_051500</name>
</gene>
<keyword evidence="3" id="KW-1185">Reference proteome</keyword>
<feature type="region of interest" description="Disordered" evidence="1">
    <location>
        <begin position="820"/>
        <end position="843"/>
    </location>
</feature>
<feature type="compositionally biased region" description="Basic and acidic residues" evidence="1">
    <location>
        <begin position="820"/>
        <end position="832"/>
    </location>
</feature>
<reference evidence="2 3" key="1">
    <citation type="submission" date="2017-09" db="EMBL/GenBank/DDBJ databases">
        <title>Genome sequencing of Besnoitia besnoiti strain Bb-Ger1.</title>
        <authorList>
            <person name="Schares G."/>
            <person name="Venepally P."/>
            <person name="Lorenzi H.A."/>
        </authorList>
    </citation>
    <scope>NUCLEOTIDE SEQUENCE [LARGE SCALE GENOMIC DNA]</scope>
    <source>
        <strain evidence="2 3">Bb-Ger1</strain>
    </source>
</reference>
<feature type="region of interest" description="Disordered" evidence="1">
    <location>
        <begin position="358"/>
        <end position="384"/>
    </location>
</feature>
<dbReference type="GeneID" id="40310079"/>
<feature type="compositionally biased region" description="Basic and acidic residues" evidence="1">
    <location>
        <begin position="1266"/>
        <end position="1285"/>
    </location>
</feature>
<organism evidence="2 3">
    <name type="scientific">Besnoitia besnoiti</name>
    <name type="common">Apicomplexan protozoan</name>
    <dbReference type="NCBI Taxonomy" id="94643"/>
    <lineage>
        <taxon>Eukaryota</taxon>
        <taxon>Sar</taxon>
        <taxon>Alveolata</taxon>
        <taxon>Apicomplexa</taxon>
        <taxon>Conoidasida</taxon>
        <taxon>Coccidia</taxon>
        <taxon>Eucoccidiorida</taxon>
        <taxon>Eimeriorina</taxon>
        <taxon>Sarcocystidae</taxon>
        <taxon>Besnoitia</taxon>
    </lineage>
</organism>
<protein>
    <submittedName>
        <fullName evidence="2">Uncharacterized protein</fullName>
    </submittedName>
</protein>
<dbReference type="OrthoDB" id="10438485at2759"/>
<dbReference type="EMBL" id="NWUJ01000004">
    <property type="protein sequence ID" value="PFH35499.1"/>
    <property type="molecule type" value="Genomic_DNA"/>
</dbReference>
<evidence type="ECO:0000256" key="1">
    <source>
        <dbReference type="SAM" id="MobiDB-lite"/>
    </source>
</evidence>
<accession>A0A2A9MCA2</accession>
<dbReference type="RefSeq" id="XP_029219508.1">
    <property type="nucleotide sequence ID" value="XM_029363585.1"/>
</dbReference>
<feature type="region of interest" description="Disordered" evidence="1">
    <location>
        <begin position="1238"/>
        <end position="1347"/>
    </location>
</feature>
<feature type="region of interest" description="Disordered" evidence="1">
    <location>
        <begin position="590"/>
        <end position="642"/>
    </location>
</feature>
<feature type="compositionally biased region" description="Basic and acidic residues" evidence="1">
    <location>
        <begin position="1245"/>
        <end position="1258"/>
    </location>
</feature>
<proteinExistence type="predicted"/>
<feature type="compositionally biased region" description="Low complexity" evidence="1">
    <location>
        <begin position="1039"/>
        <end position="1051"/>
    </location>
</feature>
<feature type="compositionally biased region" description="Basic and acidic residues" evidence="1">
    <location>
        <begin position="1312"/>
        <end position="1328"/>
    </location>
</feature>
<evidence type="ECO:0000313" key="2">
    <source>
        <dbReference type="EMBL" id="PFH35499.1"/>
    </source>
</evidence>
<sequence length="1461" mass="156218">MLKSFFAEELLIRGRQVPNTRTRPVVAQHLQHRPLVEARPSLMPPPVRAFGPARDPTDVPPLELPQAAVGVVDRQILGVKRCLHGADSEVDSRSLSKSGPLLQALRSIVSFEKDSDWYFLLMPRPLPSSKDYEDESGYLNTASTSIDSRGFFSEDENHQDRFQGECLTLEEASPGSSHRLSEGGADYVPGDSCSLGLWSLSLVRSGYFSGKFREWFKILRQAVLTIQDVIRYLLPTFAKKGTTPVAELRARFFRRQSVARQILTRPALLSLSASLSASLRLRAASSVGAPPHGCVTVCGTGRPTSGTPSSALTVCARGRCHLPAHLQGAGDRVFSTFSHPACVPPGLQLPPAFLLAAEGTRSSSSAPTKGQLPHPPERAAGTGTPRRLVAPLVFPAKACAEIRPSTPRVACDGRSSAADAGPDAQKTAFLSFLNGLSRPGRFRRGAACLDLVRRSRYTAGASSVRGHAHCAARSSAPSHSPAFVASSARKFGSLAPAYSRALAFRAAARPFASCQRGAASASPFPSARRFSAQAFLRGRVACVVRGLRREPVGSGARGAGSHQRRLAREAESFLYSLAARSAADCEKAQDSVAKAEGGGPRDAGEAGEAGDAGESRGADVQAPPQEPAEGATHAEKGDDGQAEDGGYAWKGHFYVRGPWYRLLKLKLLLVGFFRYRIKFGAQLAPLAAAGLLRARKSQKGTGGRGSDSHDDWFLASSSSALPPSCSVLSSAPSACRRAADDAGTRPLEAEAADWAFPGGIPDNTRRAMFKEQALRESLPWGLLHPHVVREAGKIVCGGSERLRGSEALLLLLVKTCERPLDDPQTERQDGDPPRVASVGAPAPSSSSASLCLRLAALGAAKPLSLSLPAPLAASGGKKDRERRREEAQLLQRLQQVRISARDYSALLPLLNFQFPFEVFEEKTTEEEMKNFCFNLFRKRHMRGERTNRYPLPLFASPADVERSSGSTPGAQALRNELAADSRALHLQCGTCGGLEREETQAERQGCPSVCEPSPAPSTAAEDAEPSEATAAARGVRPLEAAGGDAEAGAAAMREKTDEASASPTDTHADARRKPVREGELKARHRALLGPLPLFKFFVELLLLLRRVPSSASRLEGGSSPSIPAETRSAEDASRSLYGRLAEFLISQELCRQANWQDAWVALLNASVQRFPLTSAAARLAVADTFEWLRGPRRGGEDALLSPLALAPVLTPAASAPPPPRALQGLSLCEFLFRAPSAGDQSAADAPRENKTDSQRGEEGSDAAAKAGERRGGSEGRSSDKKEETAGRGSGAGDGARGASMRGLLTPRVAGRRRGDGQRRQRERREGGRSRRGCAHRRDGSSSGRRRLDLVQLHSRDHLRRRPRRRRKVSSLARIPAELEAGLEAQPRRKVATPLGAEGVEQTRNCASPGQRHLAVAETFAAPGCGSASTAGEGRSLSCSLAGFEVAAKRLLDLQFLASKEL</sequence>
<dbReference type="Proteomes" id="UP000224006">
    <property type="component" value="Chromosome IV"/>
</dbReference>
<feature type="compositionally biased region" description="Low complexity" evidence="1">
    <location>
        <begin position="833"/>
        <end position="843"/>
    </location>
</feature>